<dbReference type="Proteomes" id="UP000231292">
    <property type="component" value="Unassembled WGS sequence"/>
</dbReference>
<dbReference type="EMBL" id="PCRK01000167">
    <property type="protein sequence ID" value="PIP18784.1"/>
    <property type="molecule type" value="Genomic_DNA"/>
</dbReference>
<dbReference type="AlphaFoldDB" id="A0A2G9YHW4"/>
<comment type="subunit">
    <text evidence="7">Forms oligomers.</text>
</comment>
<dbReference type="InterPro" id="IPR037914">
    <property type="entry name" value="SpoVT-AbrB_sf"/>
</dbReference>
<evidence type="ECO:0000256" key="7">
    <source>
        <dbReference type="HAMAP-Rule" id="MF_01008"/>
    </source>
</evidence>
<dbReference type="InterPro" id="IPR035642">
    <property type="entry name" value="MraZ_N"/>
</dbReference>
<dbReference type="GO" id="GO:0051301">
    <property type="term" value="P:cell division"/>
    <property type="evidence" value="ECO:0007669"/>
    <property type="project" value="UniProtKB-KW"/>
</dbReference>
<comment type="caution">
    <text evidence="9">The sequence shown here is derived from an EMBL/GenBank/DDBJ whole genome shotgun (WGS) entry which is preliminary data.</text>
</comment>
<proteinExistence type="inferred from homology"/>
<keyword evidence="4 7" id="KW-0805">Transcription regulation</keyword>
<comment type="subcellular location">
    <subcellularLocation>
        <location evidence="7">Cytoplasm</location>
        <location evidence="7">Nucleoid</location>
    </subcellularLocation>
</comment>
<gene>
    <name evidence="7" type="primary">mraZ</name>
    <name evidence="9" type="ORF">COX41_06465</name>
</gene>
<reference evidence="9 10" key="1">
    <citation type="submission" date="2017-09" db="EMBL/GenBank/DDBJ databases">
        <title>Depth-based differentiation of microbial function through sediment-hosted aquifers and enrichment of novel symbionts in the deep terrestrial subsurface.</title>
        <authorList>
            <person name="Probst A.J."/>
            <person name="Ladd B."/>
            <person name="Jarett J.K."/>
            <person name="Geller-Mcgrath D.E."/>
            <person name="Sieber C.M."/>
            <person name="Emerson J.B."/>
            <person name="Anantharaman K."/>
            <person name="Thomas B.C."/>
            <person name="Malmstrom R."/>
            <person name="Stieglmeier M."/>
            <person name="Klingl A."/>
            <person name="Woyke T."/>
            <person name="Ryan C.M."/>
            <person name="Banfield J.F."/>
        </authorList>
    </citation>
    <scope>NUCLEOTIDE SEQUENCE [LARGE SCALE GENOMIC DNA]</scope>
    <source>
        <strain evidence="9">CG23_combo_of_CG06-09_8_20_14_all_41_10</strain>
    </source>
</reference>
<dbReference type="GO" id="GO:2000143">
    <property type="term" value="P:negative regulation of DNA-templated transcription initiation"/>
    <property type="evidence" value="ECO:0007669"/>
    <property type="project" value="TreeGrafter"/>
</dbReference>
<dbReference type="FunFam" id="3.40.1550.20:FF:000002">
    <property type="entry name" value="Transcriptional regulator MraZ"/>
    <property type="match status" value="1"/>
</dbReference>
<dbReference type="InterPro" id="IPR020603">
    <property type="entry name" value="MraZ_dom"/>
</dbReference>
<keyword evidence="2 7" id="KW-0963">Cytoplasm</keyword>
<evidence type="ECO:0000256" key="4">
    <source>
        <dbReference type="ARBA" id="ARBA00023015"/>
    </source>
</evidence>
<evidence type="ECO:0000256" key="5">
    <source>
        <dbReference type="ARBA" id="ARBA00023125"/>
    </source>
</evidence>
<dbReference type="GO" id="GO:0000976">
    <property type="term" value="F:transcription cis-regulatory region binding"/>
    <property type="evidence" value="ECO:0007669"/>
    <property type="project" value="TreeGrafter"/>
</dbReference>
<dbReference type="GO" id="GO:0005737">
    <property type="term" value="C:cytoplasm"/>
    <property type="evidence" value="ECO:0007669"/>
    <property type="project" value="UniProtKB-UniRule"/>
</dbReference>
<comment type="similarity">
    <text evidence="7">Belongs to the MraZ family.</text>
</comment>
<dbReference type="InterPro" id="IPR038619">
    <property type="entry name" value="MraZ_sf"/>
</dbReference>
<dbReference type="PROSITE" id="PS51740">
    <property type="entry name" value="SPOVT_ABRB"/>
    <property type="match status" value="2"/>
</dbReference>
<keyword evidence="6 7" id="KW-0804">Transcription</keyword>
<evidence type="ECO:0000313" key="9">
    <source>
        <dbReference type="EMBL" id="PIP18784.1"/>
    </source>
</evidence>
<evidence type="ECO:0000256" key="1">
    <source>
        <dbReference type="ARBA" id="ARBA00013860"/>
    </source>
</evidence>
<dbReference type="PANTHER" id="PTHR34701">
    <property type="entry name" value="TRANSCRIPTIONAL REGULATOR MRAZ"/>
    <property type="match status" value="1"/>
</dbReference>
<sequence length="145" mass="17165">MFYGEYLHSIDRKGRLILPAKFREVAKAYFIEKFFITRGLDTCLFMFSEEEWKAQEGKFKAISFTKAESRKFNRLYFSGAVEINVDTQGRILLPQYLKDFAQIKKDVVIIGVSNRIEIWAKDKWTEFYENSKQSFEEIAEKLMDA</sequence>
<evidence type="ECO:0000259" key="8">
    <source>
        <dbReference type="PROSITE" id="PS51740"/>
    </source>
</evidence>
<keyword evidence="9" id="KW-0132">Cell division</keyword>
<keyword evidence="9" id="KW-0131">Cell cycle</keyword>
<dbReference type="Gene3D" id="3.40.1550.20">
    <property type="entry name" value="Transcriptional regulator MraZ domain"/>
    <property type="match status" value="1"/>
</dbReference>
<dbReference type="SUPFAM" id="SSF89447">
    <property type="entry name" value="AbrB/MazE/MraZ-like"/>
    <property type="match status" value="1"/>
</dbReference>
<feature type="domain" description="SpoVT-AbrB" evidence="8">
    <location>
        <begin position="80"/>
        <end position="123"/>
    </location>
</feature>
<dbReference type="InterPro" id="IPR035644">
    <property type="entry name" value="MraZ_C"/>
</dbReference>
<dbReference type="Pfam" id="PF02381">
    <property type="entry name" value="MraZ"/>
    <property type="match status" value="2"/>
</dbReference>
<dbReference type="NCBIfam" id="TIGR00242">
    <property type="entry name" value="division/cell wall cluster transcriptional repressor MraZ"/>
    <property type="match status" value="1"/>
</dbReference>
<evidence type="ECO:0000313" key="10">
    <source>
        <dbReference type="Proteomes" id="UP000231292"/>
    </source>
</evidence>
<dbReference type="InterPro" id="IPR007159">
    <property type="entry name" value="SpoVT-AbrB_dom"/>
</dbReference>
<feature type="domain" description="SpoVT-AbrB" evidence="8">
    <location>
        <begin position="5"/>
        <end position="51"/>
    </location>
</feature>
<dbReference type="PANTHER" id="PTHR34701:SF1">
    <property type="entry name" value="TRANSCRIPTIONAL REGULATOR MRAZ"/>
    <property type="match status" value="1"/>
</dbReference>
<dbReference type="CDD" id="cd16321">
    <property type="entry name" value="MraZ_C"/>
    <property type="match status" value="1"/>
</dbReference>
<accession>A0A2G9YHW4</accession>
<dbReference type="CDD" id="cd16320">
    <property type="entry name" value="MraZ_N"/>
    <property type="match status" value="1"/>
</dbReference>
<keyword evidence="5 7" id="KW-0238">DNA-binding</keyword>
<protein>
    <recommendedName>
        <fullName evidence="1 7">Transcriptional regulator MraZ</fullName>
    </recommendedName>
</protein>
<dbReference type="GO" id="GO:0009295">
    <property type="term" value="C:nucleoid"/>
    <property type="evidence" value="ECO:0007669"/>
    <property type="project" value="UniProtKB-SubCell"/>
</dbReference>
<dbReference type="HAMAP" id="MF_01008">
    <property type="entry name" value="MraZ"/>
    <property type="match status" value="1"/>
</dbReference>
<organism evidence="9 10">
    <name type="scientific">Candidatus Sherwoodlollariibacterium unditelluris</name>
    <dbReference type="NCBI Taxonomy" id="1974757"/>
    <lineage>
        <taxon>Bacteria</taxon>
        <taxon>Pseudomonadati</taxon>
        <taxon>Candidatus Omnitrophota</taxon>
        <taxon>Candidatus Sherwoodlollariibacterium</taxon>
    </lineage>
</organism>
<dbReference type="GO" id="GO:0003700">
    <property type="term" value="F:DNA-binding transcription factor activity"/>
    <property type="evidence" value="ECO:0007669"/>
    <property type="project" value="UniProtKB-UniRule"/>
</dbReference>
<name>A0A2G9YHW4_9BACT</name>
<evidence type="ECO:0000256" key="3">
    <source>
        <dbReference type="ARBA" id="ARBA00022737"/>
    </source>
</evidence>
<dbReference type="InterPro" id="IPR003444">
    <property type="entry name" value="MraZ"/>
</dbReference>
<evidence type="ECO:0000256" key="2">
    <source>
        <dbReference type="ARBA" id="ARBA00022490"/>
    </source>
</evidence>
<keyword evidence="3" id="KW-0677">Repeat</keyword>
<evidence type="ECO:0000256" key="6">
    <source>
        <dbReference type="ARBA" id="ARBA00023163"/>
    </source>
</evidence>